<evidence type="ECO:0000313" key="2">
    <source>
        <dbReference type="EMBL" id="KAK1502577.1"/>
    </source>
</evidence>
<feature type="region of interest" description="Disordered" evidence="1">
    <location>
        <begin position="21"/>
        <end position="62"/>
    </location>
</feature>
<evidence type="ECO:0000313" key="3">
    <source>
        <dbReference type="Proteomes" id="UP001227543"/>
    </source>
</evidence>
<feature type="compositionally biased region" description="Basic and acidic residues" evidence="1">
    <location>
        <begin position="220"/>
        <end position="233"/>
    </location>
</feature>
<organism evidence="2 3">
    <name type="scientific">Colletotrichum tamarilloi</name>
    <dbReference type="NCBI Taxonomy" id="1209934"/>
    <lineage>
        <taxon>Eukaryota</taxon>
        <taxon>Fungi</taxon>
        <taxon>Dikarya</taxon>
        <taxon>Ascomycota</taxon>
        <taxon>Pezizomycotina</taxon>
        <taxon>Sordariomycetes</taxon>
        <taxon>Hypocreomycetidae</taxon>
        <taxon>Glomerellales</taxon>
        <taxon>Glomerellaceae</taxon>
        <taxon>Colletotrichum</taxon>
        <taxon>Colletotrichum acutatum species complex</taxon>
    </lineage>
</organism>
<dbReference type="EMBL" id="MLFU01000013">
    <property type="protein sequence ID" value="KAK1502577.1"/>
    <property type="molecule type" value="Genomic_DNA"/>
</dbReference>
<feature type="region of interest" description="Disordered" evidence="1">
    <location>
        <begin position="211"/>
        <end position="239"/>
    </location>
</feature>
<proteinExistence type="predicted"/>
<keyword evidence="3" id="KW-1185">Reference proteome</keyword>
<reference evidence="2 3" key="1">
    <citation type="submission" date="2016-10" db="EMBL/GenBank/DDBJ databases">
        <title>The genome sequence of Colletotrichum fioriniae PJ7.</title>
        <authorList>
            <person name="Baroncelli R."/>
        </authorList>
    </citation>
    <scope>NUCLEOTIDE SEQUENCE [LARGE SCALE GENOMIC DNA]</scope>
    <source>
        <strain evidence="2 3">Tom-12</strain>
    </source>
</reference>
<protein>
    <submittedName>
        <fullName evidence="2">Uncharacterized protein</fullName>
    </submittedName>
</protein>
<accession>A0ABQ9RFN6</accession>
<dbReference type="RefSeq" id="XP_060384226.1">
    <property type="nucleotide sequence ID" value="XM_060521420.1"/>
</dbReference>
<sequence length="342" mass="37273">MPINLDNISFYSAPAQAVRPSAARSPVRQTLGPSCSTVGRTSIPPLDDSTTTLDQNKGHSDENSVASYQFFPEENVEGKVNSKDRTYLRIDECPASGDMGHSPAEKPVAVDFNTRENSSETADWSANCLPAPFPSLPAGAFAAAMCPSHPDSSPQAAINTADLALLQKSTENASTVSLETPVPESAAPYNEQLPQVSQAADDDFTTWLQHQQVVPPSSAEVKEASESPREPAEKSGTMPSPALAKTIVHLYRTKCTWMLRRQHQMLLLYTYLGSIAELTDHDYQRALMLKSIRTRNLAVWMALMEPMMTASEIKPTRPESSKGPRAVITFLTNALGDLQVLR</sequence>
<evidence type="ECO:0000256" key="1">
    <source>
        <dbReference type="SAM" id="MobiDB-lite"/>
    </source>
</evidence>
<dbReference type="Proteomes" id="UP001227543">
    <property type="component" value="Unassembled WGS sequence"/>
</dbReference>
<name>A0ABQ9RFN6_9PEZI</name>
<gene>
    <name evidence="2" type="ORF">CTAM01_05390</name>
</gene>
<dbReference type="GeneID" id="85405658"/>
<feature type="compositionally biased region" description="Polar residues" evidence="1">
    <location>
        <begin position="27"/>
        <end position="40"/>
    </location>
</feature>
<comment type="caution">
    <text evidence="2">The sequence shown here is derived from an EMBL/GenBank/DDBJ whole genome shotgun (WGS) entry which is preliminary data.</text>
</comment>